<evidence type="ECO:0000256" key="5">
    <source>
        <dbReference type="ARBA" id="ARBA00022614"/>
    </source>
</evidence>
<dbReference type="SUPFAM" id="SSF52058">
    <property type="entry name" value="L domain-like"/>
    <property type="match status" value="1"/>
</dbReference>
<dbReference type="AlphaFoldDB" id="A0A9P4JRT3"/>
<dbReference type="InterPro" id="IPR032675">
    <property type="entry name" value="LRR_dom_sf"/>
</dbReference>
<evidence type="ECO:0000256" key="2">
    <source>
        <dbReference type="ARBA" id="ARBA00009285"/>
    </source>
</evidence>
<gene>
    <name evidence="14" type="ORF">GQ43DRAFT_410017</name>
</gene>
<evidence type="ECO:0000256" key="9">
    <source>
        <dbReference type="ARBA" id="ARBA00055253"/>
    </source>
</evidence>
<comment type="function">
    <text evidence="9">Involved in the export of mRNA from the nucleus to the cytoplasm.</text>
</comment>
<dbReference type="Pfam" id="PF03943">
    <property type="entry name" value="TAP_C"/>
    <property type="match status" value="1"/>
</dbReference>
<dbReference type="SMART" id="SM00804">
    <property type="entry name" value="TAP_C"/>
    <property type="match status" value="1"/>
</dbReference>
<keyword evidence="6" id="KW-0677">Repeat</keyword>
<evidence type="ECO:0000256" key="3">
    <source>
        <dbReference type="ARBA" id="ARBA00022448"/>
    </source>
</evidence>
<reference evidence="14" key="1">
    <citation type="journal article" date="2020" name="Stud. Mycol.">
        <title>101 Dothideomycetes genomes: a test case for predicting lifestyles and emergence of pathogens.</title>
        <authorList>
            <person name="Haridas S."/>
            <person name="Albert R."/>
            <person name="Binder M."/>
            <person name="Bloem J."/>
            <person name="Labutti K."/>
            <person name="Salamov A."/>
            <person name="Andreopoulos B."/>
            <person name="Baker S."/>
            <person name="Barry K."/>
            <person name="Bills G."/>
            <person name="Bluhm B."/>
            <person name="Cannon C."/>
            <person name="Castanera R."/>
            <person name="Culley D."/>
            <person name="Daum C."/>
            <person name="Ezra D."/>
            <person name="Gonzalez J."/>
            <person name="Henrissat B."/>
            <person name="Kuo A."/>
            <person name="Liang C."/>
            <person name="Lipzen A."/>
            <person name="Lutzoni F."/>
            <person name="Magnuson J."/>
            <person name="Mondo S."/>
            <person name="Nolan M."/>
            <person name="Ohm R."/>
            <person name="Pangilinan J."/>
            <person name="Park H.-J."/>
            <person name="Ramirez L."/>
            <person name="Alfaro M."/>
            <person name="Sun H."/>
            <person name="Tritt A."/>
            <person name="Yoshinaga Y."/>
            <person name="Zwiers L.-H."/>
            <person name="Turgeon B."/>
            <person name="Goodwin S."/>
            <person name="Spatafora J."/>
            <person name="Crous P."/>
            <person name="Grigoriev I."/>
        </authorList>
    </citation>
    <scope>NUCLEOTIDE SEQUENCE</scope>
    <source>
        <strain evidence="14">ATCC 74209</strain>
    </source>
</reference>
<feature type="compositionally biased region" description="Polar residues" evidence="11">
    <location>
        <begin position="54"/>
        <end position="64"/>
    </location>
</feature>
<keyword evidence="8" id="KW-0539">Nucleus</keyword>
<proteinExistence type="inferred from homology"/>
<feature type="domain" description="TAP-C" evidence="13">
    <location>
        <begin position="584"/>
        <end position="637"/>
    </location>
</feature>
<dbReference type="Gene3D" id="1.10.8.10">
    <property type="entry name" value="DNA helicase RuvA subunit, C-terminal domain"/>
    <property type="match status" value="1"/>
</dbReference>
<dbReference type="InterPro" id="IPR005637">
    <property type="entry name" value="TAP_C_dom"/>
</dbReference>
<evidence type="ECO:0000256" key="4">
    <source>
        <dbReference type="ARBA" id="ARBA00022490"/>
    </source>
</evidence>
<name>A0A9P4JRT3_9PLEO</name>
<dbReference type="InterPro" id="IPR018222">
    <property type="entry name" value="Nuclear_transport_factor_2_euk"/>
</dbReference>
<dbReference type="InterPro" id="IPR009060">
    <property type="entry name" value="UBA-like_sf"/>
</dbReference>
<feature type="region of interest" description="Disordered" evidence="11">
    <location>
        <begin position="145"/>
        <end position="167"/>
    </location>
</feature>
<dbReference type="PANTHER" id="PTHR10662">
    <property type="entry name" value="NUCLEAR RNA EXPORT FACTOR"/>
    <property type="match status" value="1"/>
</dbReference>
<feature type="region of interest" description="Disordered" evidence="11">
    <location>
        <begin position="1"/>
        <end position="70"/>
    </location>
</feature>
<dbReference type="EMBL" id="ML993882">
    <property type="protein sequence ID" value="KAF2204182.1"/>
    <property type="molecule type" value="Genomic_DNA"/>
</dbReference>
<comment type="caution">
    <text evidence="14">The sequence shown here is derived from an EMBL/GenBank/DDBJ whole genome shotgun (WGS) entry which is preliminary data.</text>
</comment>
<sequence>MPRADAPRRTGARKARHSRTDRDGDLIMGAAAESRRLPTGPSSSKRPGDPLSRSGVSKPQSRPSKTPLKELKVTGWTKADERTVGSLLGFLERHGRKRTKTSGPIIKSNRVQGETLYVRVREEDTLAITKINGFDFQGQKLNITAQSTRGRSNQDASQGDDHGDDPSLDIKALFQGFLTRRYDAEKKLLDLSTLTADPQLQKIGMFDSTSTQSKFFPALMKVCDDQFKTAQQKRDTVHTVSLANNNLHNVSVVNTLAPTFPHLVNLDLSGNLFQTTKDLASWKTKFRHLEHLLLQGNPVLLTQVGWETEVIGWFPRLRTLNGIQVRTDEQVAALDRPKQTPHPSPNPVWQDSDTKICEQFIVDFFTGYDNAREVTIAKYYDAASTFSMAVNAKRGPQYERTSFATYLPQSRNLRWVKNANLRSQRKHRGPEKIGQAWAQLPPTSHPSFQTDLSKYSIDCQPQFGLPDATGQGPSQMGYIINVHGEFQEQHTPSRGQTTVVGRRFHRTFLIGPGASNPIRVHSDSLVLEPYGGVPAWQPIENGIPPTPAVPTVVPPAASTAALPPTAATPAAISTTAANSTTLTAEQLQIIRDVSLQTGMNLQYAQQCLEAGGWDLVAAAALYEANRANLPPEAFIQG</sequence>
<keyword evidence="7" id="KW-0509">mRNA transport</keyword>
<keyword evidence="4" id="KW-0963">Cytoplasm</keyword>
<accession>A0A9P4JRT3</accession>
<dbReference type="GO" id="GO:0042272">
    <property type="term" value="C:nuclear RNA export factor complex"/>
    <property type="evidence" value="ECO:0007669"/>
    <property type="project" value="UniProtKB-ARBA"/>
</dbReference>
<keyword evidence="5" id="KW-0433">Leucine-rich repeat</keyword>
<keyword evidence="3" id="KW-0813">Transport</keyword>
<evidence type="ECO:0000256" key="6">
    <source>
        <dbReference type="ARBA" id="ARBA00022737"/>
    </source>
</evidence>
<dbReference type="PROSITE" id="PS50177">
    <property type="entry name" value="NTF2_DOMAIN"/>
    <property type="match status" value="1"/>
</dbReference>
<evidence type="ECO:0000256" key="8">
    <source>
        <dbReference type="ARBA" id="ARBA00023242"/>
    </source>
</evidence>
<dbReference type="InterPro" id="IPR032710">
    <property type="entry name" value="NTF2-like_dom_sf"/>
</dbReference>
<evidence type="ECO:0000256" key="10">
    <source>
        <dbReference type="ARBA" id="ARBA00069694"/>
    </source>
</evidence>
<evidence type="ECO:0000259" key="13">
    <source>
        <dbReference type="PROSITE" id="PS51281"/>
    </source>
</evidence>
<dbReference type="Pfam" id="PF24048">
    <property type="entry name" value="LRR_NXF1-5"/>
    <property type="match status" value="1"/>
</dbReference>
<dbReference type="SUPFAM" id="SSF54427">
    <property type="entry name" value="NTF2-like"/>
    <property type="match status" value="1"/>
</dbReference>
<evidence type="ECO:0000313" key="15">
    <source>
        <dbReference type="Proteomes" id="UP000799536"/>
    </source>
</evidence>
<dbReference type="InterPro" id="IPR002075">
    <property type="entry name" value="NTF2_dom"/>
</dbReference>
<dbReference type="PANTHER" id="PTHR10662:SF22">
    <property type="entry name" value="NUCLEAR RNA EXPORT FACTOR 1"/>
    <property type="match status" value="1"/>
</dbReference>
<comment type="similarity">
    <text evidence="2">Belongs to the NXF family.</text>
</comment>
<dbReference type="Gene3D" id="3.10.450.50">
    <property type="match status" value="1"/>
</dbReference>
<protein>
    <recommendedName>
        <fullName evidence="10">mRNA export factor MEX67</fullName>
    </recommendedName>
</protein>
<dbReference type="CDD" id="cd14342">
    <property type="entry name" value="UBA_TAP-C"/>
    <property type="match status" value="1"/>
</dbReference>
<dbReference type="FunFam" id="1.10.8.10:FF:000018">
    <property type="entry name" value="Nuclear RNA export factor 1"/>
    <property type="match status" value="1"/>
</dbReference>
<dbReference type="Proteomes" id="UP000799536">
    <property type="component" value="Unassembled WGS sequence"/>
</dbReference>
<organism evidence="14 15">
    <name type="scientific">Delitschia confertaspora ATCC 74209</name>
    <dbReference type="NCBI Taxonomy" id="1513339"/>
    <lineage>
        <taxon>Eukaryota</taxon>
        <taxon>Fungi</taxon>
        <taxon>Dikarya</taxon>
        <taxon>Ascomycota</taxon>
        <taxon>Pezizomycotina</taxon>
        <taxon>Dothideomycetes</taxon>
        <taxon>Pleosporomycetidae</taxon>
        <taxon>Pleosporales</taxon>
        <taxon>Delitschiaceae</taxon>
        <taxon>Delitschia</taxon>
    </lineage>
</organism>
<dbReference type="InterPro" id="IPR030217">
    <property type="entry name" value="NXF_fam"/>
</dbReference>
<dbReference type="Pfam" id="PF18444">
    <property type="entry name" value="RRM_9"/>
    <property type="match status" value="1"/>
</dbReference>
<feature type="compositionally biased region" description="Polar residues" evidence="11">
    <location>
        <begin position="145"/>
        <end position="157"/>
    </location>
</feature>
<keyword evidence="15" id="KW-1185">Reference proteome</keyword>
<evidence type="ECO:0000256" key="7">
    <source>
        <dbReference type="ARBA" id="ARBA00022816"/>
    </source>
</evidence>
<comment type="subcellular location">
    <subcellularLocation>
        <location evidence="1">Nucleus</location>
    </subcellularLocation>
</comment>
<evidence type="ECO:0000259" key="12">
    <source>
        <dbReference type="PROSITE" id="PS50177"/>
    </source>
</evidence>
<dbReference type="GO" id="GO:0016973">
    <property type="term" value="P:poly(A)+ mRNA export from nucleus"/>
    <property type="evidence" value="ECO:0007669"/>
    <property type="project" value="TreeGrafter"/>
</dbReference>
<dbReference type="GO" id="GO:0003723">
    <property type="term" value="F:RNA binding"/>
    <property type="evidence" value="ECO:0007669"/>
    <property type="project" value="TreeGrafter"/>
</dbReference>
<dbReference type="InterPro" id="IPR040736">
    <property type="entry name" value="Mex67_RRM"/>
</dbReference>
<feature type="domain" description="NTF2" evidence="12">
    <location>
        <begin position="356"/>
        <end position="527"/>
    </location>
</feature>
<dbReference type="FunFam" id="3.80.10.10:FF:000296">
    <property type="entry name" value="mRNA export factor MEX67"/>
    <property type="match status" value="1"/>
</dbReference>
<dbReference type="InterPro" id="IPR057125">
    <property type="entry name" value="NXF1/2/3/5-like_LRR"/>
</dbReference>
<dbReference type="Pfam" id="PF22602">
    <property type="entry name" value="NXF_NTF2"/>
    <property type="match status" value="1"/>
</dbReference>
<evidence type="ECO:0000256" key="1">
    <source>
        <dbReference type="ARBA" id="ARBA00004123"/>
    </source>
</evidence>
<dbReference type="SUPFAM" id="SSF46934">
    <property type="entry name" value="UBA-like"/>
    <property type="match status" value="1"/>
</dbReference>
<evidence type="ECO:0000313" key="14">
    <source>
        <dbReference type="EMBL" id="KAF2204182.1"/>
    </source>
</evidence>
<dbReference type="Gene3D" id="3.80.10.10">
    <property type="entry name" value="Ribonuclease Inhibitor"/>
    <property type="match status" value="1"/>
</dbReference>
<dbReference type="OrthoDB" id="25872at2759"/>
<evidence type="ECO:0000256" key="11">
    <source>
        <dbReference type="SAM" id="MobiDB-lite"/>
    </source>
</evidence>
<dbReference type="PROSITE" id="PS51281">
    <property type="entry name" value="TAP_C"/>
    <property type="match status" value="1"/>
</dbReference>